<comment type="caution">
    <text evidence="6">The sequence shown here is derived from an EMBL/GenBank/DDBJ whole genome shotgun (WGS) entry which is preliminary data.</text>
</comment>
<protein>
    <submittedName>
        <fullName evidence="6">Glucose-fructose oxidoreductase</fullName>
        <ecNumber evidence="6">1.1.99.28</ecNumber>
    </submittedName>
</protein>
<organism evidence="6 7">
    <name type="scientific">Corynebacterium bovis DSM 20582 = CIP 54.80</name>
    <dbReference type="NCBI Taxonomy" id="927655"/>
    <lineage>
        <taxon>Bacteria</taxon>
        <taxon>Bacillati</taxon>
        <taxon>Actinomycetota</taxon>
        <taxon>Actinomycetes</taxon>
        <taxon>Mycobacteriales</taxon>
        <taxon>Corynebacteriaceae</taxon>
        <taxon>Corynebacterium</taxon>
    </lineage>
</organism>
<evidence type="ECO:0000259" key="5">
    <source>
        <dbReference type="Pfam" id="PF22725"/>
    </source>
</evidence>
<evidence type="ECO:0000313" key="6">
    <source>
        <dbReference type="EMBL" id="MBB3115342.1"/>
    </source>
</evidence>
<dbReference type="InterPro" id="IPR036291">
    <property type="entry name" value="NAD(P)-bd_dom_sf"/>
</dbReference>
<comment type="similarity">
    <text evidence="1">Belongs to the Gfo/Idh/MocA family.</text>
</comment>
<proteinExistence type="inferred from homology"/>
<reference evidence="6" key="1">
    <citation type="submission" date="2020-08" db="EMBL/GenBank/DDBJ databases">
        <title>Sequencing the genomes of 1000 actinobacteria strains.</title>
        <authorList>
            <person name="Klenk H.-P."/>
        </authorList>
    </citation>
    <scope>NUCLEOTIDE SEQUENCE</scope>
    <source>
        <strain evidence="6">DSM 20582</strain>
    </source>
</reference>
<evidence type="ECO:0000313" key="7">
    <source>
        <dbReference type="Proteomes" id="UP000612712"/>
    </source>
</evidence>
<feature type="region of interest" description="Disordered" evidence="3">
    <location>
        <begin position="1"/>
        <end position="20"/>
    </location>
</feature>
<dbReference type="EC" id="1.1.99.28" evidence="6"/>
<sequence>MSHDTTPSPTTSPTTTGRPPVRFAVVGAGQIAQQAFIPGLAHLPEAELAALVTSDPAKGERYGVPAHPYEAYGELLASGDVDAVYVATPVTHHRRYAVEALDAGVPVLLEKPMAPSVEDCQAIIDAAERSGTTLMVGYRMHQDAFLVDLADLARSGSLGDLRTFTATFGHTVNPDNHRSHTGFWGGPLPDLGIYPLNTVRTVFGEEPVTVQAHGVHHAGTGLGVTPTVAVTLGFPGGRSAQFTASYATASVETFTLTGSQGSVTSTAAFMWGAELAYTVDTGDGPRRRTYPAVDQFAGETRYFVRCVREGLRPEPDGEEGLLDIRVCEAVAASLESGSVQTLAPAHRSRRVSRDQVVGIPATPAPAPGDLVGIVPEES</sequence>
<dbReference type="Gene3D" id="3.30.360.10">
    <property type="entry name" value="Dihydrodipicolinate Reductase, domain 2"/>
    <property type="match status" value="1"/>
</dbReference>
<keyword evidence="2 6" id="KW-0560">Oxidoreductase</keyword>
<dbReference type="Proteomes" id="UP000612712">
    <property type="component" value="Unassembled WGS sequence"/>
</dbReference>
<dbReference type="PRINTS" id="PR01775">
    <property type="entry name" value="GLFROXRDTASE"/>
</dbReference>
<feature type="compositionally biased region" description="Low complexity" evidence="3">
    <location>
        <begin position="1"/>
        <end position="16"/>
    </location>
</feature>
<feature type="region of interest" description="Disordered" evidence="3">
    <location>
        <begin position="345"/>
        <end position="368"/>
    </location>
</feature>
<dbReference type="InterPro" id="IPR008354">
    <property type="entry name" value="Glc-Fru_OxRdtase_bac"/>
</dbReference>
<dbReference type="GO" id="GO:0047061">
    <property type="term" value="F:glucose-fructose oxidoreductase activity"/>
    <property type="evidence" value="ECO:0007669"/>
    <property type="project" value="UniProtKB-EC"/>
</dbReference>
<dbReference type="InterPro" id="IPR055170">
    <property type="entry name" value="GFO_IDH_MocA-like_dom"/>
</dbReference>
<dbReference type="EMBL" id="JACHWT010000002">
    <property type="protein sequence ID" value="MBB3115342.1"/>
    <property type="molecule type" value="Genomic_DNA"/>
</dbReference>
<dbReference type="Gene3D" id="3.40.50.720">
    <property type="entry name" value="NAD(P)-binding Rossmann-like Domain"/>
    <property type="match status" value="1"/>
</dbReference>
<dbReference type="AlphaFoldDB" id="A0A8H9Y9Q8"/>
<evidence type="ECO:0000256" key="1">
    <source>
        <dbReference type="ARBA" id="ARBA00010928"/>
    </source>
</evidence>
<dbReference type="GO" id="GO:0000166">
    <property type="term" value="F:nucleotide binding"/>
    <property type="evidence" value="ECO:0007669"/>
    <property type="project" value="InterPro"/>
</dbReference>
<evidence type="ECO:0000259" key="4">
    <source>
        <dbReference type="Pfam" id="PF01408"/>
    </source>
</evidence>
<dbReference type="SUPFAM" id="SSF51735">
    <property type="entry name" value="NAD(P)-binding Rossmann-fold domains"/>
    <property type="match status" value="1"/>
</dbReference>
<dbReference type="InterPro" id="IPR050984">
    <property type="entry name" value="Gfo/Idh/MocA_domain"/>
</dbReference>
<evidence type="ECO:0000256" key="2">
    <source>
        <dbReference type="ARBA" id="ARBA00023002"/>
    </source>
</evidence>
<accession>A0A8H9Y9Q8</accession>
<feature type="domain" description="Gfo/Idh/MocA-like oxidoreductase N-terminal" evidence="4">
    <location>
        <begin position="21"/>
        <end position="138"/>
    </location>
</feature>
<gene>
    <name evidence="6" type="ORF">FHU32_000546</name>
</gene>
<evidence type="ECO:0000256" key="3">
    <source>
        <dbReference type="SAM" id="MobiDB-lite"/>
    </source>
</evidence>
<dbReference type="SUPFAM" id="SSF55347">
    <property type="entry name" value="Glyceraldehyde-3-phosphate dehydrogenase-like, C-terminal domain"/>
    <property type="match status" value="1"/>
</dbReference>
<name>A0A8H9Y9Q8_9CORY</name>
<dbReference type="InterPro" id="IPR000683">
    <property type="entry name" value="Gfo/Idh/MocA-like_OxRdtase_N"/>
</dbReference>
<dbReference type="Pfam" id="PF22725">
    <property type="entry name" value="GFO_IDH_MocA_C3"/>
    <property type="match status" value="1"/>
</dbReference>
<dbReference type="RefSeq" id="WP_010269573.1">
    <property type="nucleotide sequence ID" value="NZ_AENJ01000192.1"/>
</dbReference>
<dbReference type="Pfam" id="PF01408">
    <property type="entry name" value="GFO_IDH_MocA"/>
    <property type="match status" value="1"/>
</dbReference>
<dbReference type="PANTHER" id="PTHR22604:SF105">
    <property type="entry name" value="TRANS-1,2-DIHYDROBENZENE-1,2-DIOL DEHYDROGENASE"/>
    <property type="match status" value="1"/>
</dbReference>
<dbReference type="PANTHER" id="PTHR22604">
    <property type="entry name" value="OXIDOREDUCTASES"/>
    <property type="match status" value="1"/>
</dbReference>
<feature type="domain" description="GFO/IDH/MocA-like oxidoreductase" evidence="5">
    <location>
        <begin position="149"/>
        <end position="263"/>
    </location>
</feature>